<feature type="transmembrane region" description="Helical" evidence="1">
    <location>
        <begin position="23"/>
        <end position="41"/>
    </location>
</feature>
<dbReference type="Proteomes" id="UP000326458">
    <property type="component" value="Unassembled WGS sequence"/>
</dbReference>
<sequence>MEHTHAHLAANSSQSWSPGSACGLGFVPVVYYSLLLCLGLPEIEKKKKKKKIQSYLKPRIIASSTLLPSGSWELGS</sequence>
<evidence type="ECO:0000313" key="2">
    <source>
        <dbReference type="EMBL" id="KAB0350698.1"/>
    </source>
</evidence>
<dbReference type="EMBL" id="VCEA01000002">
    <property type="protein sequence ID" value="KAB0350698.1"/>
    <property type="molecule type" value="Genomic_DNA"/>
</dbReference>
<evidence type="ECO:0000313" key="3">
    <source>
        <dbReference type="Proteomes" id="UP000326458"/>
    </source>
</evidence>
<proteinExistence type="predicted"/>
<keyword evidence="3" id="KW-1185">Reference proteome</keyword>
<dbReference type="AlphaFoldDB" id="A0A5N3VNS6"/>
<gene>
    <name evidence="2" type="ORF">FD754_015555</name>
</gene>
<name>A0A5N3VNS6_MUNMU</name>
<keyword evidence="1" id="KW-1133">Transmembrane helix</keyword>
<keyword evidence="1" id="KW-0812">Transmembrane</keyword>
<accession>A0A5N3VNS6</accession>
<evidence type="ECO:0000256" key="1">
    <source>
        <dbReference type="SAM" id="Phobius"/>
    </source>
</evidence>
<reference evidence="2 3" key="1">
    <citation type="submission" date="2019-06" db="EMBL/GenBank/DDBJ databases">
        <title>Discovery of a novel chromosome fission-fusion reversal in muntjac.</title>
        <authorList>
            <person name="Mudd A.B."/>
            <person name="Bredeson J.V."/>
            <person name="Baum R."/>
            <person name="Hockemeyer D."/>
            <person name="Rokhsar D.S."/>
        </authorList>
    </citation>
    <scope>NUCLEOTIDE SEQUENCE [LARGE SCALE GENOMIC DNA]</scope>
    <source>
        <strain evidence="2">UTSW_UCB_Mm</strain>
        <tissue evidence="2">Fibroblast cell line</tissue>
    </source>
</reference>
<protein>
    <submittedName>
        <fullName evidence="2">Uncharacterized protein</fullName>
    </submittedName>
</protein>
<organism evidence="2 3">
    <name type="scientific">Muntiacus muntjak</name>
    <name type="common">Barking deer</name>
    <name type="synonym">Indian muntjac</name>
    <dbReference type="NCBI Taxonomy" id="9888"/>
    <lineage>
        <taxon>Eukaryota</taxon>
        <taxon>Metazoa</taxon>
        <taxon>Chordata</taxon>
        <taxon>Craniata</taxon>
        <taxon>Vertebrata</taxon>
        <taxon>Euteleostomi</taxon>
        <taxon>Mammalia</taxon>
        <taxon>Eutheria</taxon>
        <taxon>Laurasiatheria</taxon>
        <taxon>Artiodactyla</taxon>
        <taxon>Ruminantia</taxon>
        <taxon>Pecora</taxon>
        <taxon>Cervidae</taxon>
        <taxon>Muntiacinae</taxon>
        <taxon>Muntiacus</taxon>
    </lineage>
</organism>
<comment type="caution">
    <text evidence="2">The sequence shown here is derived from an EMBL/GenBank/DDBJ whole genome shotgun (WGS) entry which is preliminary data.</text>
</comment>
<keyword evidence="1" id="KW-0472">Membrane</keyword>